<keyword evidence="6" id="KW-1185">Reference proteome</keyword>
<dbReference type="Pfam" id="PF00100">
    <property type="entry name" value="Zona_pellucida"/>
    <property type="match status" value="1"/>
</dbReference>
<dbReference type="InterPro" id="IPR055355">
    <property type="entry name" value="ZP-C"/>
</dbReference>
<sequence>MLVLVGLLWSLFGATLGAPLPQQAWLEAEPPQSPPFHRLPTFLHAPAPLVPPQLFQPVPHKTALPAGLSTLLIPPTTHEQGLEDGGARAVEVWCGPDSVRVRLDRLQLRAWTVPSRFRLGSCQANQVTARYVHFSYGLGECAGESKVVGGQLVYTYTMSYTPPPQGHVIRLFPLNFPIHCHYNRFHYSYQVGFRPQIQHTTLLKSLKSKLAFSLTVCNAQWEPLAPGHSFSLGESVYLMAQAGALLSGERLFVDSCYATSSEDPDGLPRVDIISNFGCMADSRRGGSSSQFLSGGAGVLKFSVDSFLFRGVSQVQYLHCSLSVSLGVSHIAKSCTYHEASGRWEELAASPSVCSCCESVCSDTGGVPKESRVHSLGWLVSQKDKEPKMAEMHPPAEEDEEKMKGRMDVHHKGLQTSPQEIQTGSEEEKTGDFSEKMKWKVAVVGQPSTSEEGARGGEEPLSEQPSSQLKGGPAPGVMSDEGGPPYNDPAQAGDGAPAFRNDSGRAVFRPRGAEGSGGTDLRNDTSGIGSDEHGAAGPSPAPPPCASCSSETGEVQHEKEGVVSRRDVDAEAFSPQNVTSAPGVRETGRRPPTPEADGRAAPHLRVSAEAGLQSGLELEAVPWAGQIQCVDKVVHPVPLSLPAAAAGGDDDLQSRGSEPDQPAHSAGPRHLVCEVRGAESDSGQEDEALNQFGGGVKAQKEVSGSLTPRVSVGSEHHSAVVTVSGGVPDSGSTQRTDRLWTEVWPGWGGQSSGFVGAQPAGVELELTHRLLFSRPDHLSTKP</sequence>
<dbReference type="GO" id="GO:0007339">
    <property type="term" value="P:binding of sperm to zona pellucida"/>
    <property type="evidence" value="ECO:0007669"/>
    <property type="project" value="TreeGrafter"/>
</dbReference>
<dbReference type="Proteomes" id="UP000677803">
    <property type="component" value="Unassembled WGS sequence"/>
</dbReference>
<protein>
    <submittedName>
        <fullName evidence="5">(Atlantic silverside) hypothetical protein</fullName>
    </submittedName>
</protein>
<feature type="chain" id="PRO_5035865880" evidence="3">
    <location>
        <begin position="18"/>
        <end position="781"/>
    </location>
</feature>
<accession>A0A8S4BVQ5</accession>
<dbReference type="EMBL" id="CAJRST010038888">
    <property type="protein sequence ID" value="CAG6016122.1"/>
    <property type="molecule type" value="Genomic_DNA"/>
</dbReference>
<feature type="region of interest" description="Disordered" evidence="2">
    <location>
        <begin position="383"/>
        <end position="605"/>
    </location>
</feature>
<dbReference type="InterPro" id="IPR001507">
    <property type="entry name" value="ZP_dom"/>
</dbReference>
<dbReference type="FunFam" id="2.60.40.4100:FF:000002">
    <property type="entry name" value="Zona pellucida sperm-binding protein 3"/>
    <property type="match status" value="1"/>
</dbReference>
<evidence type="ECO:0000313" key="6">
    <source>
        <dbReference type="Proteomes" id="UP000677803"/>
    </source>
</evidence>
<dbReference type="AlphaFoldDB" id="A0A8S4BVQ5"/>
<evidence type="ECO:0000256" key="3">
    <source>
        <dbReference type="SAM" id="SignalP"/>
    </source>
</evidence>
<dbReference type="PANTHER" id="PTHR11576:SF15">
    <property type="entry name" value="ZONA PELLUCIDA SPERM-BINDING PROTEIN 3-LIKE"/>
    <property type="match status" value="1"/>
</dbReference>
<gene>
    <name evidence="5" type="ORF">MMEN_LOCUS20077</name>
</gene>
<evidence type="ECO:0000259" key="4">
    <source>
        <dbReference type="PROSITE" id="PS51034"/>
    </source>
</evidence>
<feature type="compositionally biased region" description="Polar residues" evidence="2">
    <location>
        <begin position="413"/>
        <end position="423"/>
    </location>
</feature>
<dbReference type="GO" id="GO:0031012">
    <property type="term" value="C:extracellular matrix"/>
    <property type="evidence" value="ECO:0007669"/>
    <property type="project" value="TreeGrafter"/>
</dbReference>
<dbReference type="GO" id="GO:0032190">
    <property type="term" value="F:acrosin binding"/>
    <property type="evidence" value="ECO:0007669"/>
    <property type="project" value="TreeGrafter"/>
</dbReference>
<feature type="region of interest" description="Disordered" evidence="2">
    <location>
        <begin position="640"/>
        <end position="714"/>
    </location>
</feature>
<dbReference type="Pfam" id="PF23344">
    <property type="entry name" value="ZP-N"/>
    <property type="match status" value="1"/>
</dbReference>
<keyword evidence="1" id="KW-1015">Disulfide bond</keyword>
<feature type="compositionally biased region" description="Basic and acidic residues" evidence="2">
    <location>
        <begin position="425"/>
        <end position="437"/>
    </location>
</feature>
<dbReference type="GO" id="GO:0035803">
    <property type="term" value="P:egg coat formation"/>
    <property type="evidence" value="ECO:0007669"/>
    <property type="project" value="TreeGrafter"/>
</dbReference>
<proteinExistence type="predicted"/>
<dbReference type="Gene3D" id="2.60.40.3210">
    <property type="entry name" value="Zona pellucida, ZP-N domain"/>
    <property type="match status" value="1"/>
</dbReference>
<dbReference type="PANTHER" id="PTHR11576">
    <property type="entry name" value="ZONA PELLUCIDA SPERM-BINDING PROTEIN 3"/>
    <property type="match status" value="1"/>
</dbReference>
<evidence type="ECO:0000256" key="2">
    <source>
        <dbReference type="SAM" id="MobiDB-lite"/>
    </source>
</evidence>
<dbReference type="GO" id="GO:2000344">
    <property type="term" value="P:positive regulation of acrosome reaction"/>
    <property type="evidence" value="ECO:0007669"/>
    <property type="project" value="TreeGrafter"/>
</dbReference>
<evidence type="ECO:0000256" key="1">
    <source>
        <dbReference type="ARBA" id="ARBA00023157"/>
    </source>
</evidence>
<feature type="compositionally biased region" description="Basic and acidic residues" evidence="2">
    <location>
        <begin position="553"/>
        <end position="568"/>
    </location>
</feature>
<dbReference type="InterPro" id="IPR055356">
    <property type="entry name" value="ZP-N"/>
</dbReference>
<feature type="compositionally biased region" description="Basic and acidic residues" evidence="2">
    <location>
        <begin position="383"/>
        <end position="410"/>
    </location>
</feature>
<organism evidence="5 6">
    <name type="scientific">Menidia menidia</name>
    <name type="common">Atlantic silverside</name>
    <dbReference type="NCBI Taxonomy" id="238744"/>
    <lineage>
        <taxon>Eukaryota</taxon>
        <taxon>Metazoa</taxon>
        <taxon>Chordata</taxon>
        <taxon>Craniata</taxon>
        <taxon>Vertebrata</taxon>
        <taxon>Euteleostomi</taxon>
        <taxon>Actinopterygii</taxon>
        <taxon>Neopterygii</taxon>
        <taxon>Teleostei</taxon>
        <taxon>Neoteleostei</taxon>
        <taxon>Acanthomorphata</taxon>
        <taxon>Ovalentaria</taxon>
        <taxon>Atherinomorphae</taxon>
        <taxon>Atheriniformes</taxon>
        <taxon>Atherinopsidae</taxon>
        <taxon>Menidiinae</taxon>
        <taxon>Menidia</taxon>
    </lineage>
</organism>
<dbReference type="Gene3D" id="2.60.40.4100">
    <property type="entry name" value="Zona pellucida, ZP-C domain"/>
    <property type="match status" value="1"/>
</dbReference>
<feature type="domain" description="ZP" evidence="4">
    <location>
        <begin position="93"/>
        <end position="341"/>
    </location>
</feature>
<name>A0A8S4BVQ5_9TELE</name>
<reference evidence="5" key="1">
    <citation type="submission" date="2021-05" db="EMBL/GenBank/DDBJ databases">
        <authorList>
            <person name="Tigano A."/>
        </authorList>
    </citation>
    <scope>NUCLEOTIDE SEQUENCE</scope>
</reference>
<dbReference type="SMART" id="SM00241">
    <property type="entry name" value="ZP"/>
    <property type="match status" value="1"/>
</dbReference>
<keyword evidence="3" id="KW-0732">Signal</keyword>
<evidence type="ECO:0000313" key="5">
    <source>
        <dbReference type="EMBL" id="CAG6016122.1"/>
    </source>
</evidence>
<dbReference type="PROSITE" id="PS51034">
    <property type="entry name" value="ZP_2"/>
    <property type="match status" value="1"/>
</dbReference>
<dbReference type="OrthoDB" id="8956379at2759"/>
<feature type="signal peptide" evidence="3">
    <location>
        <begin position="1"/>
        <end position="17"/>
    </location>
</feature>
<comment type="caution">
    <text evidence="5">The sequence shown here is derived from an EMBL/GenBank/DDBJ whole genome shotgun (WGS) entry which is preliminary data.</text>
</comment>
<dbReference type="InterPro" id="IPR042235">
    <property type="entry name" value="ZP-C_dom"/>
</dbReference>